<dbReference type="Gene3D" id="1.10.3720.10">
    <property type="entry name" value="MetI-like"/>
    <property type="match status" value="1"/>
</dbReference>
<evidence type="ECO:0000256" key="1">
    <source>
        <dbReference type="ARBA" id="ARBA00004651"/>
    </source>
</evidence>
<dbReference type="EMBL" id="CADCTR010001830">
    <property type="protein sequence ID" value="CAA9314357.1"/>
    <property type="molecule type" value="Genomic_DNA"/>
</dbReference>
<keyword evidence="5 7" id="KW-1133">Transmembrane helix</keyword>
<dbReference type="InterPro" id="IPR035906">
    <property type="entry name" value="MetI-like_sf"/>
</dbReference>
<comment type="subcellular location">
    <subcellularLocation>
        <location evidence="1 7">Cell membrane</location>
        <topology evidence="1 7">Multi-pass membrane protein</topology>
    </subcellularLocation>
</comment>
<feature type="transmembrane region" description="Helical" evidence="7">
    <location>
        <begin position="98"/>
        <end position="119"/>
    </location>
</feature>
<evidence type="ECO:0000256" key="5">
    <source>
        <dbReference type="ARBA" id="ARBA00022989"/>
    </source>
</evidence>
<keyword evidence="6 7" id="KW-0472">Membrane</keyword>
<feature type="transmembrane region" description="Helical" evidence="7">
    <location>
        <begin position="29"/>
        <end position="50"/>
    </location>
</feature>
<dbReference type="PANTHER" id="PTHR43744:SF12">
    <property type="entry name" value="ABC TRANSPORTER PERMEASE PROTEIN MG189-RELATED"/>
    <property type="match status" value="1"/>
</dbReference>
<name>A0A6J4KUJ3_9CHLR</name>
<dbReference type="InterPro" id="IPR000515">
    <property type="entry name" value="MetI-like"/>
</dbReference>
<dbReference type="PROSITE" id="PS50928">
    <property type="entry name" value="ABC_TM1"/>
    <property type="match status" value="1"/>
</dbReference>
<evidence type="ECO:0000256" key="6">
    <source>
        <dbReference type="ARBA" id="ARBA00023136"/>
    </source>
</evidence>
<evidence type="ECO:0000256" key="7">
    <source>
        <dbReference type="RuleBase" id="RU363032"/>
    </source>
</evidence>
<dbReference type="Pfam" id="PF00528">
    <property type="entry name" value="BPD_transp_1"/>
    <property type="match status" value="1"/>
</dbReference>
<evidence type="ECO:0000256" key="2">
    <source>
        <dbReference type="ARBA" id="ARBA00022448"/>
    </source>
</evidence>
<feature type="transmembrane region" description="Helical" evidence="7">
    <location>
        <begin position="131"/>
        <end position="151"/>
    </location>
</feature>
<evidence type="ECO:0000259" key="8">
    <source>
        <dbReference type="PROSITE" id="PS50928"/>
    </source>
</evidence>
<dbReference type="GO" id="GO:0005886">
    <property type="term" value="C:plasma membrane"/>
    <property type="evidence" value="ECO:0007669"/>
    <property type="project" value="UniProtKB-SubCell"/>
</dbReference>
<keyword evidence="2 7" id="KW-0813">Transport</keyword>
<feature type="transmembrane region" description="Helical" evidence="7">
    <location>
        <begin position="157"/>
        <end position="180"/>
    </location>
</feature>
<protein>
    <submittedName>
        <fullName evidence="9">Sugar ABC transporter permease</fullName>
    </submittedName>
</protein>
<gene>
    <name evidence="9" type="ORF">AVDCRST_MAG93-5428</name>
</gene>
<keyword evidence="4 7" id="KW-0812">Transmembrane</keyword>
<evidence type="ECO:0000256" key="3">
    <source>
        <dbReference type="ARBA" id="ARBA00022475"/>
    </source>
</evidence>
<dbReference type="CDD" id="cd06261">
    <property type="entry name" value="TM_PBP2"/>
    <property type="match status" value="1"/>
</dbReference>
<dbReference type="SUPFAM" id="SSF161098">
    <property type="entry name" value="MetI-like"/>
    <property type="match status" value="1"/>
</dbReference>
<proteinExistence type="inferred from homology"/>
<evidence type="ECO:0000313" key="9">
    <source>
        <dbReference type="EMBL" id="CAA9314357.1"/>
    </source>
</evidence>
<comment type="similarity">
    <text evidence="7">Belongs to the binding-protein-dependent transport system permease family.</text>
</comment>
<sequence>MQTTITSGARKRSADRLNWPRVKRNLGQAFAYVMLLILTAFILLPLGWMLTVALKPDFVPVFTIPPEWVPTQHWRWENFTRALTNSSRPFLRYTWNTLQIVGGNIVGSLISCTLVAYAFARLRFRGSQMLFNLLIITMLIPWQVLMIPQFLMFHKLGWYGTFLPLIVPSFTGNAFFIFLIRQYMRTFPRDLDEAARIDGCNYWQIFWHIILPLSKPVLAVCVVFVFLGSWNDLLGPLIYLDDNRKFTVAVGLANFVTRTGTDWNLLMAANLIAMLPALIVYFFAQDKLIGGIASVGLKG</sequence>
<dbReference type="GO" id="GO:0055085">
    <property type="term" value="P:transmembrane transport"/>
    <property type="evidence" value="ECO:0007669"/>
    <property type="project" value="InterPro"/>
</dbReference>
<feature type="transmembrane region" description="Helical" evidence="7">
    <location>
        <begin position="205"/>
        <end position="227"/>
    </location>
</feature>
<feature type="transmembrane region" description="Helical" evidence="7">
    <location>
        <begin position="265"/>
        <end position="284"/>
    </location>
</feature>
<organism evidence="9">
    <name type="scientific">uncultured Chloroflexia bacterium</name>
    <dbReference type="NCBI Taxonomy" id="1672391"/>
    <lineage>
        <taxon>Bacteria</taxon>
        <taxon>Bacillati</taxon>
        <taxon>Chloroflexota</taxon>
        <taxon>Chloroflexia</taxon>
        <taxon>environmental samples</taxon>
    </lineage>
</organism>
<evidence type="ECO:0000256" key="4">
    <source>
        <dbReference type="ARBA" id="ARBA00022692"/>
    </source>
</evidence>
<dbReference type="AlphaFoldDB" id="A0A6J4KUJ3"/>
<reference evidence="9" key="1">
    <citation type="submission" date="2020-02" db="EMBL/GenBank/DDBJ databases">
        <authorList>
            <person name="Meier V. D."/>
        </authorList>
    </citation>
    <scope>NUCLEOTIDE SEQUENCE</scope>
    <source>
        <strain evidence="9">AVDCRST_MAG93</strain>
    </source>
</reference>
<keyword evidence="3" id="KW-1003">Cell membrane</keyword>
<feature type="domain" description="ABC transmembrane type-1" evidence="8">
    <location>
        <begin position="94"/>
        <end position="284"/>
    </location>
</feature>
<accession>A0A6J4KUJ3</accession>
<dbReference type="PANTHER" id="PTHR43744">
    <property type="entry name" value="ABC TRANSPORTER PERMEASE PROTEIN MG189-RELATED-RELATED"/>
    <property type="match status" value="1"/>
</dbReference>